<evidence type="ECO:0000256" key="2">
    <source>
        <dbReference type="ARBA" id="ARBA00007558"/>
    </source>
</evidence>
<protein>
    <submittedName>
        <fullName evidence="7">DUF647-domain-containing protein</fullName>
    </submittedName>
</protein>
<evidence type="ECO:0000256" key="4">
    <source>
        <dbReference type="ARBA" id="ARBA00022989"/>
    </source>
</evidence>
<dbReference type="HOGENOM" id="CLU_015325_5_1_1"/>
<evidence type="ECO:0000256" key="1">
    <source>
        <dbReference type="ARBA" id="ARBA00004370"/>
    </source>
</evidence>
<sequence>MATAKSLRIREYDDADNLVATYIQSEGGSTEESSRIDVIRSEDSISIASLWHKTVDVFLPVGFPQSVTDDYLEYQIYDSLQAFSSSIAAMLSSRAVLEGVGVGDATANATTALLLSILQDSVGRITTIMFAHRFGMSLEPECKMYRLLADILNDTGFVLDCLSPIFPKPTRVVILSFSSILRSLCGVAAGSAKASLSAHFAKQGNLGELNAKDSSQETVISLAGMLFGSWVITWVKTPVATWTALILLLSIHLETNRRAVRAVKMQTLNRQRATLLYHHLRKGHLPTPIEVADQELIFERDGILRSREGRAIGHCSVGAPMSRLLAAVGQQHKTTKSIRVDDQQHLNRILELYSDAQCIVWCDPSSRPGKASVFIVLKKAADSKALTLAWWQALEFAECLGVAPTPVADMNPDELSRLPEVFGKVRDQVNALWTTHYDRLVELGWDLDSAALETVASSRVDIEC</sequence>
<evidence type="ECO:0000259" key="6">
    <source>
        <dbReference type="Pfam" id="PF04884"/>
    </source>
</evidence>
<gene>
    <name evidence="7" type="ORF">SEPMUDRAFT_152066</name>
</gene>
<dbReference type="GeneID" id="27904359"/>
<dbReference type="Pfam" id="PF04884">
    <property type="entry name" value="UVB_sens_prot"/>
    <property type="match status" value="1"/>
</dbReference>
<feature type="domain" description="Protein root UVB sensitive/RUS" evidence="6">
    <location>
        <begin position="49"/>
        <end position="280"/>
    </location>
</feature>
<dbReference type="OMA" id="HILIDLE"/>
<dbReference type="GO" id="GO:0016020">
    <property type="term" value="C:membrane"/>
    <property type="evidence" value="ECO:0007669"/>
    <property type="project" value="UniProtKB-SubCell"/>
</dbReference>
<dbReference type="PANTHER" id="PTHR12770">
    <property type="entry name" value="RUS1 FAMILY PROTEIN C16ORF58"/>
    <property type="match status" value="1"/>
</dbReference>
<dbReference type="eggNOG" id="KOG4249">
    <property type="taxonomic scope" value="Eukaryota"/>
</dbReference>
<organism evidence="7 8">
    <name type="scientific">Sphaerulina musiva (strain SO2202)</name>
    <name type="common">Poplar stem canker fungus</name>
    <name type="synonym">Septoria musiva</name>
    <dbReference type="NCBI Taxonomy" id="692275"/>
    <lineage>
        <taxon>Eukaryota</taxon>
        <taxon>Fungi</taxon>
        <taxon>Dikarya</taxon>
        <taxon>Ascomycota</taxon>
        <taxon>Pezizomycotina</taxon>
        <taxon>Dothideomycetes</taxon>
        <taxon>Dothideomycetidae</taxon>
        <taxon>Mycosphaerellales</taxon>
        <taxon>Mycosphaerellaceae</taxon>
        <taxon>Sphaerulina</taxon>
    </lineage>
</organism>
<evidence type="ECO:0000313" key="8">
    <source>
        <dbReference type="Proteomes" id="UP000016931"/>
    </source>
</evidence>
<keyword evidence="3" id="KW-0812">Transmembrane</keyword>
<comment type="subcellular location">
    <subcellularLocation>
        <location evidence="1">Membrane</location>
    </subcellularLocation>
</comment>
<keyword evidence="5" id="KW-0472">Membrane</keyword>
<name>M3C955_SPHMS</name>
<comment type="similarity">
    <text evidence="2">Belongs to the RUS1 family.</text>
</comment>
<accession>M3C955</accession>
<evidence type="ECO:0000313" key="7">
    <source>
        <dbReference type="EMBL" id="EMF08380.1"/>
    </source>
</evidence>
<evidence type="ECO:0000256" key="5">
    <source>
        <dbReference type="ARBA" id="ARBA00023136"/>
    </source>
</evidence>
<dbReference type="PANTHER" id="PTHR12770:SF31">
    <property type="entry name" value="RUS FAMILY MEMBER 1"/>
    <property type="match status" value="1"/>
</dbReference>
<dbReference type="RefSeq" id="XP_016756501.1">
    <property type="nucleotide sequence ID" value="XM_016907222.1"/>
</dbReference>
<proteinExistence type="inferred from homology"/>
<dbReference type="Proteomes" id="UP000016931">
    <property type="component" value="Unassembled WGS sequence"/>
</dbReference>
<dbReference type="InterPro" id="IPR054549">
    <property type="entry name" value="UVB_sens_RUS_dom"/>
</dbReference>
<dbReference type="EMBL" id="KB456271">
    <property type="protein sequence ID" value="EMF08380.1"/>
    <property type="molecule type" value="Genomic_DNA"/>
</dbReference>
<keyword evidence="8" id="KW-1185">Reference proteome</keyword>
<dbReference type="OrthoDB" id="364779at2759"/>
<reference evidence="7 8" key="1">
    <citation type="journal article" date="2012" name="PLoS Pathog.">
        <title>Diverse lifestyles and strategies of plant pathogenesis encoded in the genomes of eighteen Dothideomycetes fungi.</title>
        <authorList>
            <person name="Ohm R.A."/>
            <person name="Feau N."/>
            <person name="Henrissat B."/>
            <person name="Schoch C.L."/>
            <person name="Horwitz B.A."/>
            <person name="Barry K.W."/>
            <person name="Condon B.J."/>
            <person name="Copeland A.C."/>
            <person name="Dhillon B."/>
            <person name="Glaser F."/>
            <person name="Hesse C.N."/>
            <person name="Kosti I."/>
            <person name="LaButti K."/>
            <person name="Lindquist E.A."/>
            <person name="Lucas S."/>
            <person name="Salamov A.A."/>
            <person name="Bradshaw R.E."/>
            <person name="Ciuffetti L."/>
            <person name="Hamelin R.C."/>
            <person name="Kema G.H.J."/>
            <person name="Lawrence C."/>
            <person name="Scott J.A."/>
            <person name="Spatafora J.W."/>
            <person name="Turgeon B.G."/>
            <person name="de Wit P.J.G.M."/>
            <person name="Zhong S."/>
            <person name="Goodwin S.B."/>
            <person name="Grigoriev I.V."/>
        </authorList>
    </citation>
    <scope>NUCLEOTIDE SEQUENCE [LARGE SCALE GENOMIC DNA]</scope>
    <source>
        <strain evidence="7 8">SO2202</strain>
    </source>
</reference>
<keyword evidence="4" id="KW-1133">Transmembrane helix</keyword>
<evidence type="ECO:0000256" key="3">
    <source>
        <dbReference type="ARBA" id="ARBA00022692"/>
    </source>
</evidence>
<dbReference type="AlphaFoldDB" id="M3C955"/>
<dbReference type="InterPro" id="IPR006968">
    <property type="entry name" value="RUS_fam"/>
</dbReference>